<dbReference type="PANTHER" id="PTHR33098">
    <property type="entry name" value="COTTON FIBER (DUF761)"/>
    <property type="match status" value="1"/>
</dbReference>
<keyword evidence="3" id="KW-1185">Reference proteome</keyword>
<dbReference type="EMBL" id="JAMYWD010000012">
    <property type="protein sequence ID" value="KAJ4950742.1"/>
    <property type="molecule type" value="Genomic_DNA"/>
</dbReference>
<dbReference type="InterPro" id="IPR008480">
    <property type="entry name" value="DUF761_pln"/>
</dbReference>
<dbReference type="OrthoDB" id="823920at2759"/>
<evidence type="ECO:0000313" key="3">
    <source>
        <dbReference type="Proteomes" id="UP001141806"/>
    </source>
</evidence>
<comment type="caution">
    <text evidence="2">The sequence shown here is derived from an EMBL/GenBank/DDBJ whole genome shotgun (WGS) entry which is preliminary data.</text>
</comment>
<sequence length="120" mass="13517">MSTLNRRTVLAGVGNQKPSPSPSISRSAVLFRTTKLAAVDDRDGSVEVNQQSQVVNDREVLVNSNVNRGKLDVVVKKKGDCRPEDIDECAEVFIRKFRQQLQIQRLESMEDYQQMLARGL</sequence>
<gene>
    <name evidence="2" type="ORF">NE237_027574</name>
</gene>
<reference evidence="2" key="1">
    <citation type="journal article" date="2023" name="Plant J.">
        <title>The genome of the king protea, Protea cynaroides.</title>
        <authorList>
            <person name="Chang J."/>
            <person name="Duong T.A."/>
            <person name="Schoeman C."/>
            <person name="Ma X."/>
            <person name="Roodt D."/>
            <person name="Barker N."/>
            <person name="Li Z."/>
            <person name="Van de Peer Y."/>
            <person name="Mizrachi E."/>
        </authorList>
    </citation>
    <scope>NUCLEOTIDE SEQUENCE</scope>
    <source>
        <tissue evidence="2">Young leaves</tissue>
    </source>
</reference>
<proteinExistence type="predicted"/>
<evidence type="ECO:0000313" key="2">
    <source>
        <dbReference type="EMBL" id="KAJ4950742.1"/>
    </source>
</evidence>
<dbReference type="Pfam" id="PF05553">
    <property type="entry name" value="DUF761"/>
    <property type="match status" value="1"/>
</dbReference>
<name>A0A9Q0GRL7_9MAGN</name>
<feature type="compositionally biased region" description="Polar residues" evidence="1">
    <location>
        <begin position="16"/>
        <end position="26"/>
    </location>
</feature>
<accession>A0A9Q0GRL7</accession>
<feature type="region of interest" description="Disordered" evidence="1">
    <location>
        <begin position="1"/>
        <end position="26"/>
    </location>
</feature>
<dbReference type="AlphaFoldDB" id="A0A9Q0GRL7"/>
<evidence type="ECO:0000256" key="1">
    <source>
        <dbReference type="SAM" id="MobiDB-lite"/>
    </source>
</evidence>
<dbReference type="PANTHER" id="PTHR33098:SF15">
    <property type="entry name" value="DUF761 DOMAIN PROTEIN"/>
    <property type="match status" value="1"/>
</dbReference>
<dbReference type="Proteomes" id="UP001141806">
    <property type="component" value="Unassembled WGS sequence"/>
</dbReference>
<protein>
    <submittedName>
        <fullName evidence="2">Uncharacterized protein</fullName>
    </submittedName>
</protein>
<organism evidence="2 3">
    <name type="scientific">Protea cynaroides</name>
    <dbReference type="NCBI Taxonomy" id="273540"/>
    <lineage>
        <taxon>Eukaryota</taxon>
        <taxon>Viridiplantae</taxon>
        <taxon>Streptophyta</taxon>
        <taxon>Embryophyta</taxon>
        <taxon>Tracheophyta</taxon>
        <taxon>Spermatophyta</taxon>
        <taxon>Magnoliopsida</taxon>
        <taxon>Proteales</taxon>
        <taxon>Proteaceae</taxon>
        <taxon>Protea</taxon>
    </lineage>
</organism>